<sequence>MDIQYNDGPEAVRYLANYFAKDDNEAKILLKCRIKAIIKEQCTFWNENTVQLELWVQLKQLAIVWAGENTVTQER</sequence>
<dbReference type="Proteomes" id="UP000717996">
    <property type="component" value="Unassembled WGS sequence"/>
</dbReference>
<organism evidence="1 2">
    <name type="scientific">Rhizopus oryzae</name>
    <name type="common">Mucormycosis agent</name>
    <name type="synonym">Rhizopus arrhizus var. delemar</name>
    <dbReference type="NCBI Taxonomy" id="64495"/>
    <lineage>
        <taxon>Eukaryota</taxon>
        <taxon>Fungi</taxon>
        <taxon>Fungi incertae sedis</taxon>
        <taxon>Mucoromycota</taxon>
        <taxon>Mucoromycotina</taxon>
        <taxon>Mucoromycetes</taxon>
        <taxon>Mucorales</taxon>
        <taxon>Mucorineae</taxon>
        <taxon>Rhizopodaceae</taxon>
        <taxon>Rhizopus</taxon>
    </lineage>
</organism>
<gene>
    <name evidence="1" type="ORF">G6F51_014381</name>
</gene>
<comment type="caution">
    <text evidence="1">The sequence shown here is derived from an EMBL/GenBank/DDBJ whole genome shotgun (WGS) entry which is preliminary data.</text>
</comment>
<evidence type="ECO:0000313" key="2">
    <source>
        <dbReference type="Proteomes" id="UP000717996"/>
    </source>
</evidence>
<proteinExistence type="predicted"/>
<reference evidence="1" key="1">
    <citation type="journal article" date="2020" name="Microb. Genom.">
        <title>Genetic diversity of clinical and environmental Mucorales isolates obtained from an investigation of mucormycosis cases among solid organ transplant recipients.</title>
        <authorList>
            <person name="Nguyen M.H."/>
            <person name="Kaul D."/>
            <person name="Muto C."/>
            <person name="Cheng S.J."/>
            <person name="Richter R.A."/>
            <person name="Bruno V.M."/>
            <person name="Liu G."/>
            <person name="Beyhan S."/>
            <person name="Sundermann A.J."/>
            <person name="Mounaud S."/>
            <person name="Pasculle A.W."/>
            <person name="Nierman W.C."/>
            <person name="Driscoll E."/>
            <person name="Cumbie R."/>
            <person name="Clancy C.J."/>
            <person name="Dupont C.L."/>
        </authorList>
    </citation>
    <scope>NUCLEOTIDE SEQUENCE</scope>
    <source>
        <strain evidence="1">GL16</strain>
    </source>
</reference>
<protein>
    <submittedName>
        <fullName evidence="1">Uncharacterized protein</fullName>
    </submittedName>
</protein>
<dbReference type="AlphaFoldDB" id="A0A9P6XM30"/>
<name>A0A9P6XM30_RHIOR</name>
<evidence type="ECO:0000313" key="1">
    <source>
        <dbReference type="EMBL" id="KAG1525143.1"/>
    </source>
</evidence>
<dbReference type="EMBL" id="JAANIT010009847">
    <property type="protein sequence ID" value="KAG1525143.1"/>
    <property type="molecule type" value="Genomic_DNA"/>
</dbReference>
<accession>A0A9P6XM30</accession>